<keyword evidence="1" id="KW-0732">Signal</keyword>
<name>A0A1F7X047_9BACT</name>
<accession>A0A1F7X047</accession>
<dbReference type="Pfam" id="PF03415">
    <property type="entry name" value="Peptidase_C11"/>
    <property type="match status" value="1"/>
</dbReference>
<feature type="chain" id="PRO_5009533659" description="Clostripain" evidence="1">
    <location>
        <begin position="27"/>
        <end position="438"/>
    </location>
</feature>
<dbReference type="PANTHER" id="PTHR37835">
    <property type="entry name" value="ALPHA-CLOSTRIPAIN"/>
    <property type="match status" value="1"/>
</dbReference>
<dbReference type="PANTHER" id="PTHR37835:SF1">
    <property type="entry name" value="ALPHA-CLOSTRIPAIN"/>
    <property type="match status" value="1"/>
</dbReference>
<sequence>MKKHVLGIILAALAVSFIFSPAAVSAKETEVKKWTFMVFLNADNDLDEFGVTDLKEMEKAGLCGDVNVVVQIDRFKLPARRYFVSGRHPQSGADDWGLKSKNVADLGEVDMGDFKEMVKFVKWSAENYPAENYMLTVWNHGAGWKKRHAAGAFKGISYDDDSNNHMSTRDLGVGLISIHGVLGKPLDVFGMDACLMQMIEVAYELKESAKFIVASEETEPGDGWPYDLILTPLYKNPAMSAYELAKMIPQAYFQSYYNAHDDSIDSPYATAAASRHKPQQRVKSTTLSAIDCSYIVPFVEALDAMCEMQIKAIPESRAELQAIASAVASAQKFYHYDNIDIGDLAIYMSMNTRNAEIKDAAARLKMAYKKLIVESKTTGDAKKDSTGLAIYFPMESFNETYSTLNFAINSRWDEMVKLVLASDPVFESDEDPVEDDKK</sequence>
<evidence type="ECO:0000313" key="3">
    <source>
        <dbReference type="Proteomes" id="UP000178735"/>
    </source>
</evidence>
<dbReference type="STRING" id="1817813.A2008_14135"/>
<dbReference type="Proteomes" id="UP000178735">
    <property type="component" value="Unassembled WGS sequence"/>
</dbReference>
<reference evidence="2 3" key="1">
    <citation type="journal article" date="2016" name="Nat. Commun.">
        <title>Thousands of microbial genomes shed light on interconnected biogeochemical processes in an aquifer system.</title>
        <authorList>
            <person name="Anantharaman K."/>
            <person name="Brown C.T."/>
            <person name="Hug L.A."/>
            <person name="Sharon I."/>
            <person name="Castelle C.J."/>
            <person name="Probst A.J."/>
            <person name="Thomas B.C."/>
            <person name="Singh A."/>
            <person name="Wilkins M.J."/>
            <person name="Karaoz U."/>
            <person name="Brodie E.L."/>
            <person name="Williams K.H."/>
            <person name="Hubbard S.S."/>
            <person name="Banfield J.F."/>
        </authorList>
    </citation>
    <scope>NUCLEOTIDE SEQUENCE [LARGE SCALE GENOMIC DNA]</scope>
</reference>
<dbReference type="InterPro" id="IPR005077">
    <property type="entry name" value="Peptidase_C11"/>
</dbReference>
<dbReference type="AlphaFoldDB" id="A0A1F7X047"/>
<dbReference type="Gene3D" id="3.40.50.11970">
    <property type="match status" value="1"/>
</dbReference>
<organism evidence="2 3">
    <name type="scientific">Candidatus Wallbacteria bacterium GWC2_49_35</name>
    <dbReference type="NCBI Taxonomy" id="1817813"/>
    <lineage>
        <taxon>Bacteria</taxon>
        <taxon>Candidatus Walliibacteriota</taxon>
    </lineage>
</organism>
<comment type="caution">
    <text evidence="2">The sequence shown here is derived from an EMBL/GenBank/DDBJ whole genome shotgun (WGS) entry which is preliminary data.</text>
</comment>
<protein>
    <recommendedName>
        <fullName evidence="4">Clostripain</fullName>
    </recommendedName>
</protein>
<evidence type="ECO:0008006" key="4">
    <source>
        <dbReference type="Google" id="ProtNLM"/>
    </source>
</evidence>
<proteinExistence type="predicted"/>
<evidence type="ECO:0000313" key="2">
    <source>
        <dbReference type="EMBL" id="OGM08474.1"/>
    </source>
</evidence>
<dbReference type="EMBL" id="MGFH01000011">
    <property type="protein sequence ID" value="OGM08474.1"/>
    <property type="molecule type" value="Genomic_DNA"/>
</dbReference>
<feature type="signal peptide" evidence="1">
    <location>
        <begin position="1"/>
        <end position="26"/>
    </location>
</feature>
<gene>
    <name evidence="2" type="ORF">A2008_14135</name>
</gene>
<evidence type="ECO:0000256" key="1">
    <source>
        <dbReference type="SAM" id="SignalP"/>
    </source>
</evidence>